<dbReference type="Pfam" id="PF13304">
    <property type="entry name" value="AAA_21"/>
    <property type="match status" value="1"/>
</dbReference>
<keyword evidence="2" id="KW-0067">ATP-binding</keyword>
<dbReference type="GO" id="GO:0005524">
    <property type="term" value="F:ATP binding"/>
    <property type="evidence" value="ECO:0007669"/>
    <property type="project" value="UniProtKB-KW"/>
</dbReference>
<dbReference type="Gene3D" id="3.40.50.300">
    <property type="entry name" value="P-loop containing nucleotide triphosphate hydrolases"/>
    <property type="match status" value="1"/>
</dbReference>
<evidence type="ECO:0000313" key="3">
    <source>
        <dbReference type="EMBL" id="SFD06468.1"/>
    </source>
</evidence>
<dbReference type="Proteomes" id="UP000078227">
    <property type="component" value="Chromosome"/>
</dbReference>
<dbReference type="InterPro" id="IPR027417">
    <property type="entry name" value="P-loop_NTPase"/>
</dbReference>
<dbReference type="RefSeq" id="WP_064568536.1">
    <property type="nucleotide sequence ID" value="NZ_CP014007.2"/>
</dbReference>
<gene>
    <name evidence="2" type="ORF">AWR26_21755</name>
    <name evidence="3" type="ORF">SAMN05216286_4169</name>
</gene>
<reference evidence="2 4" key="2">
    <citation type="submission" date="2021-03" db="EMBL/GenBank/DDBJ databases">
        <authorList>
            <person name="Li Y."/>
            <person name="Li S."/>
            <person name="Chen M."/>
            <person name="Peng G."/>
            <person name="Tan Z."/>
            <person name="An Q."/>
        </authorList>
    </citation>
    <scope>NUCLEOTIDE SEQUENCE [LARGE SCALE GENOMIC DNA]</scope>
    <source>
        <strain evidence="2 4">Ola 51</strain>
    </source>
</reference>
<dbReference type="EMBL" id="FOKO01000005">
    <property type="protein sequence ID" value="SFD06468.1"/>
    <property type="molecule type" value="Genomic_DNA"/>
</dbReference>
<keyword evidence="2" id="KW-0547">Nucleotide-binding</keyword>
<sequence>MDTFTDLDIKKSSLIKKIKSIAEMYSHSFDDVCNSFLLLFFTQDLLQRISYSAITETENTKRIIDDLSIRFSSFKKSLMNYRFDVSSFYSLFELVYEYTTLIVKTRRPELSVNREEALRDLFYLSEDCVNDEHRFELFDVVFKRGKYEKIDDFIRHFAVATNPSSRFSFQEIPLVAGEAAITGKVAELAIDPDEDISFYMVLRALFHNVHMIQTEQADVLFVRDFRAPFFRKENHRHNHDGNAFEYVTNKLRYSTMRRSWSMVLGSGKIKDYERRSLYLFDLLYAVIELPKQYKSRLKNLYLFGSRKNTSANVFFIKTDLIYPVLQQRDDLLAVFLAQLLNIEDSTKSPFLLNIDDNKKMDYFINRFFPSGYKDVPGLVSEVPVEVLRDTSSFSVDKFVSKSVESEALFSPLDDQLIYSSFSDIDKVRGCYIIGNNGVGKSLLLFRLANRLLSAGGRNILLLSSGLSDRFYMLRNKPHAKYLGDKQSGGRISFQRRNLEITQRVIAIHKNSAVKPFFEEILSEIGFTAELYYVPVSFSLNSKHLYDLSDIVKFSSAYSENIDEKKYIIAIKRKDNEQILAFDNLSSGEQQLLLMFARVISVITKGDMLIIDEPEVSMHVAWQQKLPYIFDLIAKKFACHFVVATHSPLLINSVEPDNNLSFIAEDGILSKLPQSPVRNVEATIFDKFHVVTRNNRSIYEKCAKIVSDFMSIVNSHVQSEDVISSDDLYYIENEKIKAQVKIDDILKMLNENKYQNLENEIALVSTSQRAIDELYKNISNGRG</sequence>
<evidence type="ECO:0000313" key="2">
    <source>
        <dbReference type="EMBL" id="ANI84650.1"/>
    </source>
</evidence>
<name>A0AA94H6Q5_9ENTR</name>
<dbReference type="InterPro" id="IPR003959">
    <property type="entry name" value="ATPase_AAA_core"/>
</dbReference>
<evidence type="ECO:0000313" key="4">
    <source>
        <dbReference type="Proteomes" id="UP000078227"/>
    </source>
</evidence>
<reference evidence="3 5" key="1">
    <citation type="submission" date="2016-10" db="EMBL/GenBank/DDBJ databases">
        <authorList>
            <person name="Varghese N."/>
            <person name="Submissions S."/>
        </authorList>
    </citation>
    <scope>NUCLEOTIDE SEQUENCE [LARGE SCALE GENOMIC DNA]</scope>
    <source>
        <strain evidence="3 5">CGMCC 1.7012</strain>
    </source>
</reference>
<dbReference type="SUPFAM" id="SSF52540">
    <property type="entry name" value="P-loop containing nucleoside triphosphate hydrolases"/>
    <property type="match status" value="1"/>
</dbReference>
<dbReference type="KEGG" id="kor:AWR26_21755"/>
<protein>
    <submittedName>
        <fullName evidence="3">AAA domain-containing protein, putative AbiEii toxin, Type IV TA system</fullName>
    </submittedName>
    <submittedName>
        <fullName evidence="2">ATP-binding protein</fullName>
    </submittedName>
</protein>
<dbReference type="PANTHER" id="PTHR43581">
    <property type="entry name" value="ATP/GTP PHOSPHATASE"/>
    <property type="match status" value="1"/>
</dbReference>
<feature type="domain" description="ATPase AAA-type core" evidence="1">
    <location>
        <begin position="574"/>
        <end position="651"/>
    </location>
</feature>
<accession>A0AA94H6Q5</accession>
<keyword evidence="4" id="KW-1185">Reference proteome</keyword>
<dbReference type="GO" id="GO:0016887">
    <property type="term" value="F:ATP hydrolysis activity"/>
    <property type="evidence" value="ECO:0007669"/>
    <property type="project" value="InterPro"/>
</dbReference>
<dbReference type="PANTHER" id="PTHR43581:SF2">
    <property type="entry name" value="EXCINUCLEASE ATPASE SUBUNIT"/>
    <property type="match status" value="1"/>
</dbReference>
<dbReference type="AlphaFoldDB" id="A0AA94H6Q5"/>
<proteinExistence type="predicted"/>
<dbReference type="Proteomes" id="UP000182314">
    <property type="component" value="Unassembled WGS sequence"/>
</dbReference>
<organism evidence="3 5">
    <name type="scientific">Kosakonia oryzae</name>
    <dbReference type="NCBI Taxonomy" id="497725"/>
    <lineage>
        <taxon>Bacteria</taxon>
        <taxon>Pseudomonadati</taxon>
        <taxon>Pseudomonadota</taxon>
        <taxon>Gammaproteobacteria</taxon>
        <taxon>Enterobacterales</taxon>
        <taxon>Enterobacteriaceae</taxon>
        <taxon>Kosakonia</taxon>
    </lineage>
</organism>
<evidence type="ECO:0000259" key="1">
    <source>
        <dbReference type="Pfam" id="PF13304"/>
    </source>
</evidence>
<dbReference type="EMBL" id="CP014007">
    <property type="protein sequence ID" value="ANI84650.1"/>
    <property type="molecule type" value="Genomic_DNA"/>
</dbReference>
<dbReference type="InterPro" id="IPR051396">
    <property type="entry name" value="Bact_Antivir_Def_Nuclease"/>
</dbReference>
<evidence type="ECO:0000313" key="5">
    <source>
        <dbReference type="Proteomes" id="UP000182314"/>
    </source>
</evidence>